<dbReference type="Proteomes" id="UP000179242">
    <property type="component" value="Unassembled WGS sequence"/>
</dbReference>
<evidence type="ECO:0000313" key="2">
    <source>
        <dbReference type="Proteomes" id="UP000179242"/>
    </source>
</evidence>
<proteinExistence type="predicted"/>
<organism evidence="1 2">
    <name type="scientific">candidate division WOR-1 bacterium RIFOXYC2_FULL_46_14</name>
    <dbReference type="NCBI Taxonomy" id="1802587"/>
    <lineage>
        <taxon>Bacteria</taxon>
        <taxon>Bacillati</taxon>
        <taxon>Saganbacteria</taxon>
    </lineage>
</organism>
<reference evidence="1 2" key="1">
    <citation type="journal article" date="2016" name="Nat. Commun.">
        <title>Thousands of microbial genomes shed light on interconnected biogeochemical processes in an aquifer system.</title>
        <authorList>
            <person name="Anantharaman K."/>
            <person name="Brown C.T."/>
            <person name="Hug L.A."/>
            <person name="Sharon I."/>
            <person name="Castelle C.J."/>
            <person name="Probst A.J."/>
            <person name="Thomas B.C."/>
            <person name="Singh A."/>
            <person name="Wilkins M.J."/>
            <person name="Karaoz U."/>
            <person name="Brodie E.L."/>
            <person name="Williams K.H."/>
            <person name="Hubbard S.S."/>
            <person name="Banfield J.F."/>
        </authorList>
    </citation>
    <scope>NUCLEOTIDE SEQUENCE [LARGE SCALE GENOMIC DNA]</scope>
</reference>
<evidence type="ECO:0000313" key="1">
    <source>
        <dbReference type="EMBL" id="OGC40162.1"/>
    </source>
</evidence>
<protein>
    <submittedName>
        <fullName evidence="1">Uncharacterized protein</fullName>
    </submittedName>
</protein>
<dbReference type="EMBL" id="MEUJ01000004">
    <property type="protein sequence ID" value="OGC40162.1"/>
    <property type="molecule type" value="Genomic_DNA"/>
</dbReference>
<comment type="caution">
    <text evidence="1">The sequence shown here is derived from an EMBL/GenBank/DDBJ whole genome shotgun (WGS) entry which is preliminary data.</text>
</comment>
<dbReference type="AlphaFoldDB" id="A0A1F4U5F5"/>
<name>A0A1F4U5F5_UNCSA</name>
<accession>A0A1F4U5F5</accession>
<gene>
    <name evidence="1" type="ORF">A2438_02620</name>
</gene>
<sequence length="522" mass="58928">MVELGGIRSRNDLVQYIREKDTKKKDGRVSVSEDPSVKKYSGFDKDKNGLDEKELTRALDLFKICPNSYSSQAFKGNLLGIISSLSLIGTQIDALLHSSNYIDQDKYTLLTLQRIKLFVDCSTELEMAESVLGEQETKNLLSSFVKENPKLNQYVFELATSPEIAQGLLEQVFYFGALGANLGGSEEDRNKFLLLLSDLLAEISPNYSGKELHQKITESIKWLENKTNQAKIAEFFHKKTSPDLFWETEGSDKLLCARHFFPKSIFDAQIEEKLHAVKKYSPILLGGSLNPYSPAERKTMADNFLVAYNCLANKMPYGNGRIGRDGSLVNNDREKNKPGLSCIALVETLVKMLFGNPEINTNIKTGFNLIFESELKDRPKLTNLTVEMSDPKHNKIKDLLGKLGTYFVVQSYMPNGEYLSPAHAVLVFKNKGQWFVFEAAVAGQTAKVRKLDWWLGTHSYQSLTFIPLDCTLKNNEKKIIPVPMQNNNSFIENLLKAGVQAIKTHPYKKNILEFLKRHSAKV</sequence>